<proteinExistence type="predicted"/>
<dbReference type="Gene3D" id="1.10.3210.10">
    <property type="entry name" value="Hypothetical protein af1432"/>
    <property type="match status" value="1"/>
</dbReference>
<dbReference type="EMBL" id="MHLU01000163">
    <property type="protein sequence ID" value="OGZ16778.1"/>
    <property type="molecule type" value="Genomic_DNA"/>
</dbReference>
<dbReference type="SMART" id="SM00471">
    <property type="entry name" value="HDc"/>
    <property type="match status" value="1"/>
</dbReference>
<evidence type="ECO:0000256" key="5">
    <source>
        <dbReference type="ARBA" id="ARBA00012964"/>
    </source>
</evidence>
<dbReference type="Pfam" id="PF13023">
    <property type="entry name" value="HD_3"/>
    <property type="match status" value="1"/>
</dbReference>
<dbReference type="SUPFAM" id="SSF109604">
    <property type="entry name" value="HD-domain/PDEase-like"/>
    <property type="match status" value="1"/>
</dbReference>
<dbReference type="CDD" id="cd00077">
    <property type="entry name" value="HDc"/>
    <property type="match status" value="1"/>
</dbReference>
<sequence length="186" mass="20855">MLNILNFFFELRQLRDAPRSGWQIIGVPNAESVAEHSARTAQIAYTLAILEEHSHPEHVATMALFHDIAECRTGDLHKIAQRYVDADERSVVEGMTESLSKAGEAIRELWYEAEERTSSASLIAKDADLLDVAVSAREYMSSGFQAAEDWYVNAGALLQTEHGKRLWVELGKADPNAWWKGLKKLS</sequence>
<comment type="cofactor">
    <cofactor evidence="3">
        <name>Co(2+)</name>
        <dbReference type="ChEBI" id="CHEBI:48828"/>
    </cofactor>
</comment>
<dbReference type="EC" id="3.1.3.89" evidence="5"/>
<evidence type="ECO:0000256" key="7">
    <source>
        <dbReference type="ARBA" id="ARBA00022801"/>
    </source>
</evidence>
<protein>
    <recommendedName>
        <fullName evidence="5">5'-deoxynucleotidase</fullName>
        <ecNumber evidence="5">3.1.3.89</ecNumber>
    </recommendedName>
</protein>
<dbReference type="GO" id="GO:0046872">
    <property type="term" value="F:metal ion binding"/>
    <property type="evidence" value="ECO:0007669"/>
    <property type="project" value="UniProtKB-KW"/>
</dbReference>
<evidence type="ECO:0000259" key="8">
    <source>
        <dbReference type="SMART" id="SM00471"/>
    </source>
</evidence>
<comment type="cofactor">
    <cofactor evidence="2">
        <name>Mn(2+)</name>
        <dbReference type="ChEBI" id="CHEBI:29035"/>
    </cofactor>
</comment>
<dbReference type="InterPro" id="IPR006674">
    <property type="entry name" value="HD_domain"/>
</dbReference>
<evidence type="ECO:0000256" key="2">
    <source>
        <dbReference type="ARBA" id="ARBA00001936"/>
    </source>
</evidence>
<accession>A0A1G2DVD2</accession>
<evidence type="ECO:0000313" key="9">
    <source>
        <dbReference type="EMBL" id="OGZ16778.1"/>
    </source>
</evidence>
<dbReference type="InterPro" id="IPR003607">
    <property type="entry name" value="HD/PDEase_dom"/>
</dbReference>
<comment type="caution">
    <text evidence="9">The sequence shown here is derived from an EMBL/GenBank/DDBJ whole genome shotgun (WGS) entry which is preliminary data.</text>
</comment>
<evidence type="ECO:0000256" key="1">
    <source>
        <dbReference type="ARBA" id="ARBA00001638"/>
    </source>
</evidence>
<dbReference type="PANTHER" id="PTHR11845">
    <property type="entry name" value="5'-DEOXYNUCLEOTIDASE HDDC2"/>
    <property type="match status" value="1"/>
</dbReference>
<dbReference type="GO" id="GO:0002953">
    <property type="term" value="F:5'-deoxynucleotidase activity"/>
    <property type="evidence" value="ECO:0007669"/>
    <property type="project" value="UniProtKB-EC"/>
</dbReference>
<reference evidence="9 10" key="1">
    <citation type="journal article" date="2016" name="Nat. Commun.">
        <title>Thousands of microbial genomes shed light on interconnected biogeochemical processes in an aquifer system.</title>
        <authorList>
            <person name="Anantharaman K."/>
            <person name="Brown C.T."/>
            <person name="Hug L.A."/>
            <person name="Sharon I."/>
            <person name="Castelle C.J."/>
            <person name="Probst A.J."/>
            <person name="Thomas B.C."/>
            <person name="Singh A."/>
            <person name="Wilkins M.J."/>
            <person name="Karaoz U."/>
            <person name="Brodie E.L."/>
            <person name="Williams K.H."/>
            <person name="Hubbard S.S."/>
            <person name="Banfield J.F."/>
        </authorList>
    </citation>
    <scope>NUCLEOTIDE SEQUENCE [LARGE SCALE GENOMIC DNA]</scope>
</reference>
<evidence type="ECO:0000313" key="10">
    <source>
        <dbReference type="Proteomes" id="UP000178106"/>
    </source>
</evidence>
<feature type="domain" description="HD/PDEase" evidence="8">
    <location>
        <begin position="29"/>
        <end position="142"/>
    </location>
</feature>
<evidence type="ECO:0000256" key="4">
    <source>
        <dbReference type="ARBA" id="ARBA00011738"/>
    </source>
</evidence>
<organism evidence="9 10">
    <name type="scientific">Candidatus Lloydbacteria bacterium RIFOXYC12_FULL_46_25</name>
    <dbReference type="NCBI Taxonomy" id="1798670"/>
    <lineage>
        <taxon>Bacteria</taxon>
        <taxon>Candidatus Lloydiibacteriota</taxon>
    </lineage>
</organism>
<comment type="catalytic activity">
    <reaction evidence="1">
        <text>a 2'-deoxyribonucleoside 5'-phosphate + H2O = a 2'-deoxyribonucleoside + phosphate</text>
        <dbReference type="Rhea" id="RHEA:36167"/>
        <dbReference type="ChEBI" id="CHEBI:15377"/>
        <dbReference type="ChEBI" id="CHEBI:18274"/>
        <dbReference type="ChEBI" id="CHEBI:43474"/>
        <dbReference type="ChEBI" id="CHEBI:65317"/>
        <dbReference type="EC" id="3.1.3.89"/>
    </reaction>
</comment>
<comment type="subunit">
    <text evidence="4">Homodimer.</text>
</comment>
<gene>
    <name evidence="9" type="ORF">A2494_02395</name>
</gene>
<dbReference type="GO" id="GO:0005737">
    <property type="term" value="C:cytoplasm"/>
    <property type="evidence" value="ECO:0007669"/>
    <property type="project" value="TreeGrafter"/>
</dbReference>
<evidence type="ECO:0000256" key="6">
    <source>
        <dbReference type="ARBA" id="ARBA00022723"/>
    </source>
</evidence>
<name>A0A1G2DVD2_9BACT</name>
<dbReference type="Proteomes" id="UP000178106">
    <property type="component" value="Unassembled WGS sequence"/>
</dbReference>
<dbReference type="PANTHER" id="PTHR11845:SF13">
    <property type="entry name" value="5'-DEOXYNUCLEOTIDASE HDDC2"/>
    <property type="match status" value="1"/>
</dbReference>
<dbReference type="AlphaFoldDB" id="A0A1G2DVD2"/>
<evidence type="ECO:0000256" key="3">
    <source>
        <dbReference type="ARBA" id="ARBA00001941"/>
    </source>
</evidence>
<keyword evidence="6" id="KW-0479">Metal-binding</keyword>
<dbReference type="InterPro" id="IPR039356">
    <property type="entry name" value="YfbR/HDDC2"/>
</dbReference>
<keyword evidence="7" id="KW-0378">Hydrolase</keyword>